<comment type="caution">
    <text evidence="1">The sequence shown here is derived from an EMBL/GenBank/DDBJ whole genome shotgun (WGS) entry which is preliminary data.</text>
</comment>
<name>A0A8J2JCH3_9HEXA</name>
<reference evidence="1" key="1">
    <citation type="submission" date="2021-06" db="EMBL/GenBank/DDBJ databases">
        <authorList>
            <person name="Hodson N. C."/>
            <person name="Mongue J. A."/>
            <person name="Jaron S. K."/>
        </authorList>
    </citation>
    <scope>NUCLEOTIDE SEQUENCE</scope>
</reference>
<proteinExistence type="predicted"/>
<dbReference type="EMBL" id="CAJVCH010022535">
    <property type="protein sequence ID" value="CAG7692951.1"/>
    <property type="molecule type" value="Genomic_DNA"/>
</dbReference>
<protein>
    <submittedName>
        <fullName evidence="1">Uncharacterized protein</fullName>
    </submittedName>
</protein>
<evidence type="ECO:0000313" key="2">
    <source>
        <dbReference type="Proteomes" id="UP000708208"/>
    </source>
</evidence>
<keyword evidence="2" id="KW-1185">Reference proteome</keyword>
<accession>A0A8J2JCH3</accession>
<dbReference type="Proteomes" id="UP000708208">
    <property type="component" value="Unassembled WGS sequence"/>
</dbReference>
<evidence type="ECO:0000313" key="1">
    <source>
        <dbReference type="EMBL" id="CAG7692951.1"/>
    </source>
</evidence>
<organism evidence="1 2">
    <name type="scientific">Allacma fusca</name>
    <dbReference type="NCBI Taxonomy" id="39272"/>
    <lineage>
        <taxon>Eukaryota</taxon>
        <taxon>Metazoa</taxon>
        <taxon>Ecdysozoa</taxon>
        <taxon>Arthropoda</taxon>
        <taxon>Hexapoda</taxon>
        <taxon>Collembola</taxon>
        <taxon>Symphypleona</taxon>
        <taxon>Sminthuridae</taxon>
        <taxon>Allacma</taxon>
    </lineage>
</organism>
<dbReference type="AlphaFoldDB" id="A0A8J2JCH3"/>
<sequence length="66" mass="7300">MMPAGIPVMVKMVAPLLAEPFGRSLMVALLCRRSFASKPTKTAEAVAPKKLMETKKDKITRIKKEN</sequence>
<feature type="non-terminal residue" evidence="1">
    <location>
        <position position="1"/>
    </location>
</feature>
<gene>
    <name evidence="1" type="ORF">AFUS01_LOCUS3728</name>
</gene>